<evidence type="ECO:0000256" key="1">
    <source>
        <dbReference type="SAM" id="MobiDB-lite"/>
    </source>
</evidence>
<protein>
    <recommendedName>
        <fullName evidence="4">Tail assembly chaperone</fullName>
    </recommendedName>
</protein>
<dbReference type="Proteomes" id="UP001596119">
    <property type="component" value="Unassembled WGS sequence"/>
</dbReference>
<accession>A0ABW1I0D3</accession>
<organism evidence="2 3">
    <name type="scientific">Pseudonocardia lutea</name>
    <dbReference type="NCBI Taxonomy" id="2172015"/>
    <lineage>
        <taxon>Bacteria</taxon>
        <taxon>Bacillati</taxon>
        <taxon>Actinomycetota</taxon>
        <taxon>Actinomycetes</taxon>
        <taxon>Pseudonocardiales</taxon>
        <taxon>Pseudonocardiaceae</taxon>
        <taxon>Pseudonocardia</taxon>
    </lineage>
</organism>
<gene>
    <name evidence="2" type="ORF">ACFQH9_02145</name>
</gene>
<comment type="caution">
    <text evidence="2">The sequence shown here is derived from an EMBL/GenBank/DDBJ whole genome shotgun (WGS) entry which is preliminary data.</text>
</comment>
<proteinExistence type="predicted"/>
<keyword evidence="3" id="KW-1185">Reference proteome</keyword>
<evidence type="ECO:0008006" key="4">
    <source>
        <dbReference type="Google" id="ProtNLM"/>
    </source>
</evidence>
<sequence>MGAASPKKTATPRTSRKKATAPVGLKDLPTEPIVLGGESDEQEVEMVDLFTVNGVTYSIPKRPPVNIALGFLRDVRKEGPTLAEAALMERLIGEEGYDALVNYPGLTTEQMEQISDRVMTVTLGAMEASKGK</sequence>
<feature type="region of interest" description="Disordered" evidence="1">
    <location>
        <begin position="1"/>
        <end position="31"/>
    </location>
</feature>
<name>A0ABW1I0D3_9PSEU</name>
<dbReference type="RefSeq" id="WP_379563582.1">
    <property type="nucleotide sequence ID" value="NZ_JBHSQK010000005.1"/>
</dbReference>
<evidence type="ECO:0000313" key="3">
    <source>
        <dbReference type="Proteomes" id="UP001596119"/>
    </source>
</evidence>
<evidence type="ECO:0000313" key="2">
    <source>
        <dbReference type="EMBL" id="MFC5947078.1"/>
    </source>
</evidence>
<reference evidence="3" key="1">
    <citation type="journal article" date="2019" name="Int. J. Syst. Evol. Microbiol.">
        <title>The Global Catalogue of Microorganisms (GCM) 10K type strain sequencing project: providing services to taxonomists for standard genome sequencing and annotation.</title>
        <authorList>
            <consortium name="The Broad Institute Genomics Platform"/>
            <consortium name="The Broad Institute Genome Sequencing Center for Infectious Disease"/>
            <person name="Wu L."/>
            <person name="Ma J."/>
        </authorList>
    </citation>
    <scope>NUCLEOTIDE SEQUENCE [LARGE SCALE GENOMIC DNA]</scope>
    <source>
        <strain evidence="3">CGMCC 4.7397</strain>
    </source>
</reference>
<dbReference type="EMBL" id="JBHSQK010000005">
    <property type="protein sequence ID" value="MFC5947078.1"/>
    <property type="molecule type" value="Genomic_DNA"/>
</dbReference>